<dbReference type="EMBL" id="SLWM01000034">
    <property type="protein sequence ID" value="TCO10256.1"/>
    <property type="molecule type" value="Genomic_DNA"/>
</dbReference>
<evidence type="ECO:0000313" key="2">
    <source>
        <dbReference type="Proteomes" id="UP000295818"/>
    </source>
</evidence>
<evidence type="ECO:0000313" key="1">
    <source>
        <dbReference type="EMBL" id="TCO10256.1"/>
    </source>
</evidence>
<reference evidence="1 2" key="1">
    <citation type="journal article" date="2015" name="Stand. Genomic Sci.">
        <title>Genomic Encyclopedia of Bacterial and Archaeal Type Strains, Phase III: the genomes of soil and plant-associated and newly described type strains.</title>
        <authorList>
            <person name="Whitman W.B."/>
            <person name="Woyke T."/>
            <person name="Klenk H.P."/>
            <person name="Zhou Y."/>
            <person name="Lilburn T.G."/>
            <person name="Beck B.J."/>
            <person name="De Vos P."/>
            <person name="Vandamme P."/>
            <person name="Eisen J.A."/>
            <person name="Garrity G."/>
            <person name="Hugenholtz P."/>
            <person name="Kyrpides N.C."/>
        </authorList>
    </citation>
    <scope>NUCLEOTIDE SEQUENCE [LARGE SCALE GENOMIC DNA]</scope>
    <source>
        <strain evidence="1 2">VKM Ac-2538</strain>
    </source>
</reference>
<dbReference type="Proteomes" id="UP000295818">
    <property type="component" value="Unassembled WGS sequence"/>
</dbReference>
<dbReference type="RefSeq" id="WP_241999386.1">
    <property type="nucleotide sequence ID" value="NZ_SLWM01000034.1"/>
</dbReference>
<keyword evidence="2" id="KW-1185">Reference proteome</keyword>
<sequence length="128" mass="14734">MTRRSITLSNEQGRVFREAWIAGVQKYYPGEPKPSYVTSWDETQDWERASAAAVYDQVRAFIDATDGHTSKLTRTQKGRFVALCWIGQIYKHIPDPKPTYVADWDDLPGWQQQTDADIFDHIERVGQG</sequence>
<comment type="caution">
    <text evidence="1">The sequence shown here is derived from an EMBL/GenBank/DDBJ whole genome shotgun (WGS) entry which is preliminary data.</text>
</comment>
<protein>
    <submittedName>
        <fullName evidence="1">Uncharacterized protein</fullName>
    </submittedName>
</protein>
<name>A0ABY2B9J8_9ACTN</name>
<proteinExistence type="predicted"/>
<accession>A0ABY2B9J8</accession>
<gene>
    <name evidence="1" type="ORF">EV644_1344</name>
</gene>
<organism evidence="1 2">
    <name type="scientific">Kribbella orskensis</name>
    <dbReference type="NCBI Taxonomy" id="2512216"/>
    <lineage>
        <taxon>Bacteria</taxon>
        <taxon>Bacillati</taxon>
        <taxon>Actinomycetota</taxon>
        <taxon>Actinomycetes</taxon>
        <taxon>Propionibacteriales</taxon>
        <taxon>Kribbellaceae</taxon>
        <taxon>Kribbella</taxon>
    </lineage>
</organism>